<sequence>SMASALTEPVTACSYIILSVTALYYSYRLFKAHRAPSVGFFLLGISASICILRPSSSPISTIQKEAAWASKVLAPALVSFDFLWLSEDRNTAHILLFGSCLLLGLYDWMSADTITVMTRCLGLSSLSCSLTVCLFAGNASGALGAVALILPLFVAPNVGATTFASLISAPAAERVIVWLLNGSLSVGCWASTRALHKYFLDVTD</sequence>
<feature type="transmembrane region" description="Helical" evidence="1">
    <location>
        <begin position="12"/>
        <end position="30"/>
    </location>
</feature>
<reference evidence="2" key="2">
    <citation type="submission" date="2025-08" db="UniProtKB">
        <authorList>
            <consortium name="Ensembl"/>
        </authorList>
    </citation>
    <scope>IDENTIFICATION</scope>
</reference>
<feature type="transmembrane region" description="Helical" evidence="1">
    <location>
        <begin position="36"/>
        <end position="54"/>
    </location>
</feature>
<evidence type="ECO:0000313" key="3">
    <source>
        <dbReference type="Proteomes" id="UP000005226"/>
    </source>
</evidence>
<keyword evidence="1" id="KW-0472">Membrane</keyword>
<feature type="transmembrane region" description="Helical" evidence="1">
    <location>
        <begin position="130"/>
        <end position="155"/>
    </location>
</feature>
<accession>A0A674NK22</accession>
<proteinExistence type="predicted"/>
<protein>
    <submittedName>
        <fullName evidence="2">Uncharacterized protein</fullName>
    </submittedName>
</protein>
<feature type="transmembrane region" description="Helical" evidence="1">
    <location>
        <begin position="91"/>
        <end position="109"/>
    </location>
</feature>
<reference evidence="2 3" key="1">
    <citation type="journal article" date="2011" name="Genome Biol. Evol.">
        <title>Integration of the genetic map and genome assembly of fugu facilitates insights into distinct features of genome evolution in teleosts and mammals.</title>
        <authorList>
            <person name="Kai W."/>
            <person name="Kikuchi K."/>
            <person name="Tohari S."/>
            <person name="Chew A.K."/>
            <person name="Tay A."/>
            <person name="Fujiwara A."/>
            <person name="Hosoya S."/>
            <person name="Suetake H."/>
            <person name="Naruse K."/>
            <person name="Brenner S."/>
            <person name="Suzuki Y."/>
            <person name="Venkatesh B."/>
        </authorList>
    </citation>
    <scope>NUCLEOTIDE SEQUENCE [LARGE SCALE GENOMIC DNA]</scope>
</reference>
<dbReference type="GeneTree" id="ENSGT00940000177026"/>
<name>A0A674NK22_TAKRU</name>
<keyword evidence="1" id="KW-0812">Transmembrane</keyword>
<keyword evidence="3" id="KW-1185">Reference proteome</keyword>
<dbReference type="AlphaFoldDB" id="A0A674NK22"/>
<dbReference type="InParanoid" id="A0A674NK22"/>
<evidence type="ECO:0000313" key="2">
    <source>
        <dbReference type="Ensembl" id="ENSTRUP00000073656.1"/>
    </source>
</evidence>
<feature type="transmembrane region" description="Helical" evidence="1">
    <location>
        <begin position="175"/>
        <end position="195"/>
    </location>
</feature>
<dbReference type="OMA" id="SVGCWAS"/>
<evidence type="ECO:0000256" key="1">
    <source>
        <dbReference type="SAM" id="Phobius"/>
    </source>
</evidence>
<gene>
    <name evidence="2" type="primary">LOC105416705</name>
</gene>
<organism evidence="2 3">
    <name type="scientific">Takifugu rubripes</name>
    <name type="common">Japanese pufferfish</name>
    <name type="synonym">Fugu rubripes</name>
    <dbReference type="NCBI Taxonomy" id="31033"/>
    <lineage>
        <taxon>Eukaryota</taxon>
        <taxon>Metazoa</taxon>
        <taxon>Chordata</taxon>
        <taxon>Craniata</taxon>
        <taxon>Vertebrata</taxon>
        <taxon>Euteleostomi</taxon>
        <taxon>Actinopterygii</taxon>
        <taxon>Neopterygii</taxon>
        <taxon>Teleostei</taxon>
        <taxon>Neoteleostei</taxon>
        <taxon>Acanthomorphata</taxon>
        <taxon>Eupercaria</taxon>
        <taxon>Tetraodontiformes</taxon>
        <taxon>Tetradontoidea</taxon>
        <taxon>Tetraodontidae</taxon>
        <taxon>Takifugu</taxon>
    </lineage>
</organism>
<dbReference type="Ensembl" id="ENSTRUT00000075256.1">
    <property type="protein sequence ID" value="ENSTRUP00000073656.1"/>
    <property type="gene ID" value="ENSTRUG00000026062.1"/>
</dbReference>
<reference evidence="2" key="3">
    <citation type="submission" date="2025-09" db="UniProtKB">
        <authorList>
            <consortium name="Ensembl"/>
        </authorList>
    </citation>
    <scope>IDENTIFICATION</scope>
</reference>
<dbReference type="Proteomes" id="UP000005226">
    <property type="component" value="Chromosome 7"/>
</dbReference>
<keyword evidence="1" id="KW-1133">Transmembrane helix</keyword>